<dbReference type="GO" id="GO:0006508">
    <property type="term" value="P:proteolysis"/>
    <property type="evidence" value="ECO:0007669"/>
    <property type="project" value="UniProtKB-KW"/>
</dbReference>
<dbReference type="Proteomes" id="UP000287296">
    <property type="component" value="Unassembled WGS sequence"/>
</dbReference>
<gene>
    <name evidence="3" type="ORF">D5F11_020765</name>
</gene>
<dbReference type="AlphaFoldDB" id="A0A429X342"/>
<reference evidence="3 4" key="1">
    <citation type="submission" date="2018-12" db="EMBL/GenBank/DDBJ databases">
        <authorList>
            <person name="Sun L."/>
            <person name="Chen Z."/>
        </authorList>
    </citation>
    <scope>NUCLEOTIDE SEQUENCE [LARGE SCALE GENOMIC DNA]</scope>
    <source>
        <strain evidence="3 4">LMG 29736</strain>
    </source>
</reference>
<feature type="transmembrane region" description="Helical" evidence="1">
    <location>
        <begin position="75"/>
        <end position="99"/>
    </location>
</feature>
<keyword evidence="1" id="KW-1133">Transmembrane helix</keyword>
<dbReference type="GO" id="GO:0008237">
    <property type="term" value="F:metallopeptidase activity"/>
    <property type="evidence" value="ECO:0007669"/>
    <property type="project" value="UniProtKB-KW"/>
</dbReference>
<proteinExistence type="predicted"/>
<comment type="caution">
    <text evidence="3">The sequence shown here is derived from an EMBL/GenBank/DDBJ whole genome shotgun (WGS) entry which is preliminary data.</text>
</comment>
<dbReference type="GO" id="GO:0004175">
    <property type="term" value="F:endopeptidase activity"/>
    <property type="evidence" value="ECO:0007669"/>
    <property type="project" value="UniProtKB-ARBA"/>
</dbReference>
<evidence type="ECO:0000256" key="1">
    <source>
        <dbReference type="SAM" id="Phobius"/>
    </source>
</evidence>
<name>A0A429X342_SIMTE</name>
<keyword evidence="3" id="KW-0378">Hydrolase</keyword>
<evidence type="ECO:0000313" key="3">
    <source>
        <dbReference type="EMBL" id="RST57797.1"/>
    </source>
</evidence>
<keyword evidence="3" id="KW-0482">Metalloprotease</keyword>
<accession>A0A429X342</accession>
<feature type="transmembrane region" description="Helical" evidence="1">
    <location>
        <begin position="49"/>
        <end position="69"/>
    </location>
</feature>
<dbReference type="GO" id="GO:0080120">
    <property type="term" value="P:CAAX-box protein maturation"/>
    <property type="evidence" value="ECO:0007669"/>
    <property type="project" value="UniProtKB-ARBA"/>
</dbReference>
<feature type="transmembrane region" description="Helical" evidence="1">
    <location>
        <begin position="148"/>
        <end position="169"/>
    </location>
</feature>
<feature type="transmembrane region" description="Helical" evidence="1">
    <location>
        <begin position="181"/>
        <end position="200"/>
    </location>
</feature>
<keyword evidence="3" id="KW-0645">Protease</keyword>
<dbReference type="EMBL" id="QYTW02000028">
    <property type="protein sequence ID" value="RST57797.1"/>
    <property type="molecule type" value="Genomic_DNA"/>
</dbReference>
<feature type="domain" description="CAAX prenyl protease 2/Lysostaphin resistance protein A-like" evidence="2">
    <location>
        <begin position="90"/>
        <end position="190"/>
    </location>
</feature>
<evidence type="ECO:0000259" key="2">
    <source>
        <dbReference type="Pfam" id="PF02517"/>
    </source>
</evidence>
<keyword evidence="1" id="KW-0812">Transmembrane</keyword>
<dbReference type="OrthoDB" id="1437285at2"/>
<feature type="transmembrane region" description="Helical" evidence="1">
    <location>
        <begin position="120"/>
        <end position="142"/>
    </location>
</feature>
<sequence length="203" mass="22693">MAILISAFIQLFIFTSVPFLWWLIVNKRRQPFFVWIGLKKPMIDDKKQWWITFTATLLLLCGPLFFILTTRVDTMAVAASQFAGLGAKAIIPAFIFSYLQTGLSEEILFRGFLGKRCIHAFGFAIGNFIQATCFGLVHGLMFLFLTDIAGTIVIIFVTGTAGWLMGWINEKLSKGSIVSSWLLHGSTNMISCILMMFSLIGSN</sequence>
<keyword evidence="1" id="KW-0472">Membrane</keyword>
<evidence type="ECO:0000313" key="4">
    <source>
        <dbReference type="Proteomes" id="UP000287296"/>
    </source>
</evidence>
<dbReference type="Pfam" id="PF02517">
    <property type="entry name" value="Rce1-like"/>
    <property type="match status" value="1"/>
</dbReference>
<feature type="transmembrane region" description="Helical" evidence="1">
    <location>
        <begin position="6"/>
        <end position="25"/>
    </location>
</feature>
<dbReference type="RefSeq" id="WP_120118771.1">
    <property type="nucleotide sequence ID" value="NZ_QYTW02000028.1"/>
</dbReference>
<organism evidence="3 4">
    <name type="scientific">Siminovitchia terrae</name>
    <name type="common">Bacillus terrae</name>
    <dbReference type="NCBI Taxonomy" id="1914933"/>
    <lineage>
        <taxon>Bacteria</taxon>
        <taxon>Bacillati</taxon>
        <taxon>Bacillota</taxon>
        <taxon>Bacilli</taxon>
        <taxon>Bacillales</taxon>
        <taxon>Bacillaceae</taxon>
        <taxon>Siminovitchia</taxon>
    </lineage>
</organism>
<protein>
    <submittedName>
        <fullName evidence="3">CPBP family intramembrane metalloprotease</fullName>
    </submittedName>
</protein>
<dbReference type="InterPro" id="IPR003675">
    <property type="entry name" value="Rce1/LyrA-like_dom"/>
</dbReference>